<dbReference type="Pfam" id="PF03883">
    <property type="entry name" value="H2O2_YaaD"/>
    <property type="match status" value="1"/>
</dbReference>
<protein>
    <submittedName>
        <fullName evidence="2">Uncharacterized protein</fullName>
    </submittedName>
</protein>
<dbReference type="Proteomes" id="UP000037460">
    <property type="component" value="Unassembled WGS sequence"/>
</dbReference>
<evidence type="ECO:0000313" key="3">
    <source>
        <dbReference type="Proteomes" id="UP000037460"/>
    </source>
</evidence>
<organism evidence="2 3">
    <name type="scientific">Chrysochromulina tobinii</name>
    <dbReference type="NCBI Taxonomy" id="1460289"/>
    <lineage>
        <taxon>Eukaryota</taxon>
        <taxon>Haptista</taxon>
        <taxon>Haptophyta</taxon>
        <taxon>Prymnesiophyceae</taxon>
        <taxon>Prymnesiales</taxon>
        <taxon>Chrysochromulinaceae</taxon>
        <taxon>Chrysochromulina</taxon>
    </lineage>
</organism>
<reference evidence="3" key="1">
    <citation type="journal article" date="2015" name="PLoS Genet.">
        <title>Genome Sequence and Transcriptome Analyses of Chrysochromulina tobin: Metabolic Tools for Enhanced Algal Fitness in the Prominent Order Prymnesiales (Haptophyceae).</title>
        <authorList>
            <person name="Hovde B.T."/>
            <person name="Deodato C.R."/>
            <person name="Hunsperger H.M."/>
            <person name="Ryken S.A."/>
            <person name="Yost W."/>
            <person name="Jha R.K."/>
            <person name="Patterson J."/>
            <person name="Monnat R.J. Jr."/>
            <person name="Barlow S.B."/>
            <person name="Starkenburg S.R."/>
            <person name="Cattolico R.A."/>
        </authorList>
    </citation>
    <scope>NUCLEOTIDE SEQUENCE</scope>
    <source>
        <strain evidence="3">CCMP291</strain>
    </source>
</reference>
<feature type="region of interest" description="Disordered" evidence="1">
    <location>
        <begin position="207"/>
        <end position="242"/>
    </location>
</feature>
<keyword evidence="3" id="KW-1185">Reference proteome</keyword>
<dbReference type="InterPro" id="IPR005583">
    <property type="entry name" value="YaaA"/>
</dbReference>
<name>A0A0M0JDZ4_9EUKA</name>
<dbReference type="GO" id="GO:0033194">
    <property type="term" value="P:response to hydroperoxide"/>
    <property type="evidence" value="ECO:0007669"/>
    <property type="project" value="TreeGrafter"/>
</dbReference>
<sequence>MPKAQLKSLMSLSDSLAALNHARYSAFAEQEARIAIGAFEGAAYKGMDAPTLKADDLEYLCASLRILCGQYGVLVPTDEIRPYRLEMSTRLAVGENPNLYKYWSDDITASLCSEVLDPERKVTFVLNVASQEYAKAVDLKRLAQAGAQVITAVFPGPAVHAKTARGEMVRFCAQRRVTKPGELTAFTGTRGEWAFVPSASSETELVFHRSAAGKGKGKGKADDEEDEDESQPSKPSKRARNK</sequence>
<accession>A0A0M0JDZ4</accession>
<dbReference type="OrthoDB" id="10267106at2759"/>
<evidence type="ECO:0000313" key="2">
    <source>
        <dbReference type="EMBL" id="KOO24801.1"/>
    </source>
</evidence>
<dbReference type="EMBL" id="JWZX01003052">
    <property type="protein sequence ID" value="KOO24801.1"/>
    <property type="molecule type" value="Genomic_DNA"/>
</dbReference>
<dbReference type="PANTHER" id="PTHR30283">
    <property type="entry name" value="PEROXIDE STRESS RESPONSE PROTEIN YAAA"/>
    <property type="match status" value="1"/>
</dbReference>
<proteinExistence type="predicted"/>
<comment type="caution">
    <text evidence="2">The sequence shown here is derived from an EMBL/GenBank/DDBJ whole genome shotgun (WGS) entry which is preliminary data.</text>
</comment>
<gene>
    <name evidence="2" type="ORF">Ctob_005967</name>
</gene>
<dbReference type="PANTHER" id="PTHR30283:SF4">
    <property type="entry name" value="PEROXIDE STRESS RESISTANCE PROTEIN YAAA"/>
    <property type="match status" value="1"/>
</dbReference>
<dbReference type="GO" id="GO:0005829">
    <property type="term" value="C:cytosol"/>
    <property type="evidence" value="ECO:0007669"/>
    <property type="project" value="TreeGrafter"/>
</dbReference>
<dbReference type="AlphaFoldDB" id="A0A0M0JDZ4"/>
<evidence type="ECO:0000256" key="1">
    <source>
        <dbReference type="SAM" id="MobiDB-lite"/>
    </source>
</evidence>